<dbReference type="EMBL" id="MU004239">
    <property type="protein sequence ID" value="KAF2666288.1"/>
    <property type="molecule type" value="Genomic_DNA"/>
</dbReference>
<keyword evidence="2" id="KW-1185">Reference proteome</keyword>
<dbReference type="AlphaFoldDB" id="A0A6A6U579"/>
<dbReference type="Pfam" id="PF21858">
    <property type="entry name" value="DUF6914"/>
    <property type="match status" value="1"/>
</dbReference>
<proteinExistence type="predicted"/>
<evidence type="ECO:0000313" key="1">
    <source>
        <dbReference type="EMBL" id="KAF2666288.1"/>
    </source>
</evidence>
<dbReference type="InterPro" id="IPR054208">
    <property type="entry name" value="DUF6914"/>
</dbReference>
<name>A0A6A6U579_9PEZI</name>
<reference evidence="1" key="1">
    <citation type="journal article" date="2020" name="Stud. Mycol.">
        <title>101 Dothideomycetes genomes: a test case for predicting lifestyles and emergence of pathogens.</title>
        <authorList>
            <person name="Haridas S."/>
            <person name="Albert R."/>
            <person name="Binder M."/>
            <person name="Bloem J."/>
            <person name="Labutti K."/>
            <person name="Salamov A."/>
            <person name="Andreopoulos B."/>
            <person name="Baker S."/>
            <person name="Barry K."/>
            <person name="Bills G."/>
            <person name="Bluhm B."/>
            <person name="Cannon C."/>
            <person name="Castanera R."/>
            <person name="Culley D."/>
            <person name="Daum C."/>
            <person name="Ezra D."/>
            <person name="Gonzalez J."/>
            <person name="Henrissat B."/>
            <person name="Kuo A."/>
            <person name="Liang C."/>
            <person name="Lipzen A."/>
            <person name="Lutzoni F."/>
            <person name="Magnuson J."/>
            <person name="Mondo S."/>
            <person name="Nolan M."/>
            <person name="Ohm R."/>
            <person name="Pangilinan J."/>
            <person name="Park H.-J."/>
            <person name="Ramirez L."/>
            <person name="Alfaro M."/>
            <person name="Sun H."/>
            <person name="Tritt A."/>
            <person name="Yoshinaga Y."/>
            <person name="Zwiers L.-H."/>
            <person name="Turgeon B."/>
            <person name="Goodwin S."/>
            <person name="Spatafora J."/>
            <person name="Crous P."/>
            <person name="Grigoriev I."/>
        </authorList>
    </citation>
    <scope>NUCLEOTIDE SEQUENCE</scope>
    <source>
        <strain evidence="1">CBS 115976</strain>
    </source>
</reference>
<protein>
    <submittedName>
        <fullName evidence="1">Uncharacterized protein</fullName>
    </submittedName>
</protein>
<dbReference type="OrthoDB" id="2679825at2759"/>
<sequence length="101" mass="11470">MTFLDNLLSRKGSKPHLYLALYARPKHPDVHHQALIIAPKNLTAPLIEIHKFHVKNTLQIQDNQPLQPWVYEASTISSLANEDRLLVLVCIAKLKGSIEEL</sequence>
<accession>A0A6A6U579</accession>
<gene>
    <name evidence="1" type="ORF">BT63DRAFT_428054</name>
</gene>
<organism evidence="1 2">
    <name type="scientific">Microthyrium microscopicum</name>
    <dbReference type="NCBI Taxonomy" id="703497"/>
    <lineage>
        <taxon>Eukaryota</taxon>
        <taxon>Fungi</taxon>
        <taxon>Dikarya</taxon>
        <taxon>Ascomycota</taxon>
        <taxon>Pezizomycotina</taxon>
        <taxon>Dothideomycetes</taxon>
        <taxon>Dothideomycetes incertae sedis</taxon>
        <taxon>Microthyriales</taxon>
        <taxon>Microthyriaceae</taxon>
        <taxon>Microthyrium</taxon>
    </lineage>
</organism>
<evidence type="ECO:0000313" key="2">
    <source>
        <dbReference type="Proteomes" id="UP000799302"/>
    </source>
</evidence>
<dbReference type="Proteomes" id="UP000799302">
    <property type="component" value="Unassembled WGS sequence"/>
</dbReference>